<evidence type="ECO:0000313" key="3">
    <source>
        <dbReference type="Proteomes" id="UP000618460"/>
    </source>
</evidence>
<evidence type="ECO:0000313" key="2">
    <source>
        <dbReference type="EMBL" id="GGM41260.1"/>
    </source>
</evidence>
<dbReference type="AlphaFoldDB" id="A0A917WYH9"/>
<protein>
    <submittedName>
        <fullName evidence="2">Uncharacterized protein</fullName>
    </submittedName>
</protein>
<evidence type="ECO:0000256" key="1">
    <source>
        <dbReference type="SAM" id="Phobius"/>
    </source>
</evidence>
<proteinExistence type="predicted"/>
<reference evidence="2" key="1">
    <citation type="journal article" date="2014" name="Int. J. Syst. Evol. Microbiol.">
        <title>Complete genome sequence of Corynebacterium casei LMG S-19264T (=DSM 44701T), isolated from a smear-ripened cheese.</title>
        <authorList>
            <consortium name="US DOE Joint Genome Institute (JGI-PGF)"/>
            <person name="Walter F."/>
            <person name="Albersmeier A."/>
            <person name="Kalinowski J."/>
            <person name="Ruckert C."/>
        </authorList>
    </citation>
    <scope>NUCLEOTIDE SEQUENCE</scope>
    <source>
        <strain evidence="2">CGMCC 1.6333</strain>
    </source>
</reference>
<organism evidence="2 3">
    <name type="scientific">Paraliobacillus quinghaiensis</name>
    <dbReference type="NCBI Taxonomy" id="470815"/>
    <lineage>
        <taxon>Bacteria</taxon>
        <taxon>Bacillati</taxon>
        <taxon>Bacillota</taxon>
        <taxon>Bacilli</taxon>
        <taxon>Bacillales</taxon>
        <taxon>Bacillaceae</taxon>
        <taxon>Paraliobacillus</taxon>
    </lineage>
</organism>
<name>A0A917WYH9_9BACI</name>
<dbReference type="OrthoDB" id="1455237at1239"/>
<keyword evidence="1" id="KW-0472">Membrane</keyword>
<keyword evidence="1" id="KW-1133">Transmembrane helix</keyword>
<feature type="transmembrane region" description="Helical" evidence="1">
    <location>
        <begin position="7"/>
        <end position="24"/>
    </location>
</feature>
<dbReference type="EMBL" id="BMLG01000026">
    <property type="protein sequence ID" value="GGM41260.1"/>
    <property type="molecule type" value="Genomic_DNA"/>
</dbReference>
<dbReference type="Proteomes" id="UP000618460">
    <property type="component" value="Unassembled WGS sequence"/>
</dbReference>
<keyword evidence="3" id="KW-1185">Reference proteome</keyword>
<feature type="transmembrane region" description="Helical" evidence="1">
    <location>
        <begin position="73"/>
        <end position="95"/>
    </location>
</feature>
<feature type="transmembrane region" description="Helical" evidence="1">
    <location>
        <begin position="44"/>
        <end position="61"/>
    </location>
</feature>
<reference evidence="2" key="2">
    <citation type="submission" date="2020-09" db="EMBL/GenBank/DDBJ databases">
        <authorList>
            <person name="Sun Q."/>
            <person name="Zhou Y."/>
        </authorList>
    </citation>
    <scope>NUCLEOTIDE SEQUENCE</scope>
    <source>
        <strain evidence="2">CGMCC 1.6333</strain>
    </source>
</reference>
<gene>
    <name evidence="2" type="ORF">GCM10011351_29310</name>
</gene>
<comment type="caution">
    <text evidence="2">The sequence shown here is derived from an EMBL/GenBank/DDBJ whole genome shotgun (WGS) entry which is preliminary data.</text>
</comment>
<sequence length="141" mass="15703">MGKVIQYVIVVILGLTIINAISAINDVVTSNGSIMLGQDTDWNYFYMTLLSILLGVLIEWKRLLKIITGNLKLNWLIVPSVILLIISLIPMSLIVEQLGFVSYHNFLQGILFAPLQDINTILILGILSGILLIRSLIKDIE</sequence>
<accession>A0A917WYH9</accession>
<keyword evidence="1" id="KW-0812">Transmembrane</keyword>
<feature type="transmembrane region" description="Helical" evidence="1">
    <location>
        <begin position="115"/>
        <end position="137"/>
    </location>
</feature>
<dbReference type="RefSeq" id="WP_117156938.1">
    <property type="nucleotide sequence ID" value="NZ_BMLG01000026.1"/>
</dbReference>